<gene>
    <name evidence="22" type="ORF">CVLEPA_LOCUS10246</name>
</gene>
<evidence type="ECO:0000256" key="19">
    <source>
        <dbReference type="ARBA" id="ARBA00048998"/>
    </source>
</evidence>
<feature type="repeat" description="Solcar" evidence="20">
    <location>
        <begin position="125"/>
        <end position="215"/>
    </location>
</feature>
<feature type="repeat" description="Solcar" evidence="20">
    <location>
        <begin position="29"/>
        <end position="118"/>
    </location>
</feature>
<keyword evidence="8" id="KW-0496">Mitochondrion</keyword>
<evidence type="ECO:0000313" key="22">
    <source>
        <dbReference type="EMBL" id="CAK8680012.1"/>
    </source>
</evidence>
<evidence type="ECO:0000256" key="20">
    <source>
        <dbReference type="PROSITE-ProRule" id="PRU00282"/>
    </source>
</evidence>
<keyword evidence="4 20" id="KW-0812">Transmembrane</keyword>
<feature type="repeat" description="Solcar" evidence="20">
    <location>
        <begin position="224"/>
        <end position="313"/>
    </location>
</feature>
<organism evidence="22 23">
    <name type="scientific">Clavelina lepadiformis</name>
    <name type="common">Light-bulb sea squirt</name>
    <name type="synonym">Ascidia lepadiformis</name>
    <dbReference type="NCBI Taxonomy" id="159417"/>
    <lineage>
        <taxon>Eukaryota</taxon>
        <taxon>Metazoa</taxon>
        <taxon>Chordata</taxon>
        <taxon>Tunicata</taxon>
        <taxon>Ascidiacea</taxon>
        <taxon>Aplousobranchia</taxon>
        <taxon>Clavelinidae</taxon>
        <taxon>Clavelina</taxon>
    </lineage>
</organism>
<keyword evidence="5" id="KW-0677">Repeat</keyword>
<evidence type="ECO:0000256" key="14">
    <source>
        <dbReference type="ARBA" id="ARBA00047537"/>
    </source>
</evidence>
<dbReference type="Proteomes" id="UP001642483">
    <property type="component" value="Unassembled WGS sequence"/>
</dbReference>
<comment type="catalytic activity">
    <reaction evidence="14">
        <text>heptanedioate(in) + 2-oxoglutarate(out) = heptanedioate(out) + 2-oxoglutarate(in)</text>
        <dbReference type="Rhea" id="RHEA:71759"/>
        <dbReference type="ChEBI" id="CHEBI:16810"/>
        <dbReference type="ChEBI" id="CHEBI:36165"/>
    </reaction>
</comment>
<evidence type="ECO:0000256" key="12">
    <source>
        <dbReference type="ARBA" id="ARBA00041874"/>
    </source>
</evidence>
<comment type="catalytic activity">
    <reaction evidence="17">
        <text>2-oxoheptanedioate(in) + 2-oxoglutarate(out) = 2-oxoheptanedioate(out) + 2-oxoglutarate(in)</text>
        <dbReference type="Rhea" id="RHEA:71755"/>
        <dbReference type="ChEBI" id="CHEBI:16810"/>
        <dbReference type="ChEBI" id="CHEBI:72701"/>
    </reaction>
</comment>
<evidence type="ECO:0000256" key="21">
    <source>
        <dbReference type="RuleBase" id="RU000488"/>
    </source>
</evidence>
<reference evidence="22 23" key="1">
    <citation type="submission" date="2024-02" db="EMBL/GenBank/DDBJ databases">
        <authorList>
            <person name="Daric V."/>
            <person name="Darras S."/>
        </authorList>
    </citation>
    <scope>NUCLEOTIDE SEQUENCE [LARGE SCALE GENOMIC DNA]</scope>
</reference>
<evidence type="ECO:0000256" key="2">
    <source>
        <dbReference type="ARBA" id="ARBA00006375"/>
    </source>
</evidence>
<sequence>MAGDPPLLATTPQQVAKSVQTQQYGTSYKRMFQQLVSGGSAGLVEICLMHPLDVVKTRFQLQGSVKDSVQYRSLGHCVTTMYRTEGFLSFYKGIFPPILAETPKRAVKFFFFERYQHLFSQGGEKTPVVYSLAGLCSGLTEGVVINPFERVKVLLQSEKNVKLKDQESTFAKARKIVQSEGLGTKGINRGLTATLGRHGVWNMVYFGIYHSAKPYIPESKSWIETTAYKLLIGLGAGSIASVINIPYDVAKSRIQGPQPVPGQTKYFGAHHTMLIIYKEEGFRALYKGLVPKLLRLGPSGAIMMFVYDTLSQYLAQKFP</sequence>
<dbReference type="InterPro" id="IPR023395">
    <property type="entry name" value="MCP_dom_sf"/>
</dbReference>
<keyword evidence="3 21" id="KW-0813">Transport</keyword>
<keyword evidence="9 20" id="KW-0472">Membrane</keyword>
<evidence type="ECO:0000256" key="6">
    <source>
        <dbReference type="ARBA" id="ARBA00022792"/>
    </source>
</evidence>
<comment type="function">
    <text evidence="13">Transports dicarboxylates across the inner membranes of mitochondria by a counter-exchange mechanism. Can transport 2-oxoadipate (2-oxohexanedioate), 2-oxoglutarate, adipate (hexanedioate), glutarate, and to a lesser extent, pimelate (heptanedioate), 2-oxopimelate (2-oxoheptanedioate), 2-aminoadipate (2-aminohexanedioate), oxaloacetate, and citrate. Plays a central role in catabolism of lysine, hydroxylysine, and tryptophan, by transporting common metabolite intermediates (such as 2-oxoadipate) into the mitochondria, where it is converted into acetyl-CoA and can enter the citric acid (TCA) cycle.</text>
</comment>
<comment type="catalytic activity">
    <reaction evidence="16">
        <text>L-2-aminoadipate(in) + 2-oxoglutarate(out) = L-2-aminoadipate(out) + 2-oxoglutarate(in)</text>
        <dbReference type="Rhea" id="RHEA:71747"/>
        <dbReference type="ChEBI" id="CHEBI:16810"/>
        <dbReference type="ChEBI" id="CHEBI:58672"/>
    </reaction>
</comment>
<dbReference type="PANTHER" id="PTHR46356">
    <property type="entry name" value="MITOCHONDRIAL 2-OXODICARBOXYLATE CARRIER"/>
    <property type="match status" value="1"/>
</dbReference>
<dbReference type="Pfam" id="PF00153">
    <property type="entry name" value="Mito_carr"/>
    <property type="match status" value="3"/>
</dbReference>
<dbReference type="EMBL" id="CAWYQH010000068">
    <property type="protein sequence ID" value="CAK8680012.1"/>
    <property type="molecule type" value="Genomic_DNA"/>
</dbReference>
<comment type="catalytic activity">
    <reaction evidence="15">
        <text>citrate(in) + 2-oxoglutarate(out) = citrate(out) + 2-oxoglutarate(in)</text>
        <dbReference type="Rhea" id="RHEA:71763"/>
        <dbReference type="ChEBI" id="CHEBI:16810"/>
        <dbReference type="ChEBI" id="CHEBI:16947"/>
    </reaction>
</comment>
<comment type="caution">
    <text evidence="22">The sequence shown here is derived from an EMBL/GenBank/DDBJ whole genome shotgun (WGS) entry which is preliminary data.</text>
</comment>
<keyword evidence="7" id="KW-1133">Transmembrane helix</keyword>
<evidence type="ECO:0000256" key="1">
    <source>
        <dbReference type="ARBA" id="ARBA00004448"/>
    </source>
</evidence>
<dbReference type="InterPro" id="IPR018108">
    <property type="entry name" value="MCP_transmembrane"/>
</dbReference>
<accession>A0ABP0FNL4</accession>
<evidence type="ECO:0000256" key="5">
    <source>
        <dbReference type="ARBA" id="ARBA00022737"/>
    </source>
</evidence>
<evidence type="ECO:0000256" key="9">
    <source>
        <dbReference type="ARBA" id="ARBA00023136"/>
    </source>
</evidence>
<dbReference type="InterPro" id="IPR051752">
    <property type="entry name" value="Mito_2-oxodicarb_carrier"/>
</dbReference>
<evidence type="ECO:0000256" key="16">
    <source>
        <dbReference type="ARBA" id="ARBA00048303"/>
    </source>
</evidence>
<dbReference type="SUPFAM" id="SSF103506">
    <property type="entry name" value="Mitochondrial carrier"/>
    <property type="match status" value="1"/>
</dbReference>
<evidence type="ECO:0000256" key="3">
    <source>
        <dbReference type="ARBA" id="ARBA00022448"/>
    </source>
</evidence>
<evidence type="ECO:0000313" key="23">
    <source>
        <dbReference type="Proteomes" id="UP001642483"/>
    </source>
</evidence>
<evidence type="ECO:0000256" key="4">
    <source>
        <dbReference type="ARBA" id="ARBA00022692"/>
    </source>
</evidence>
<evidence type="ECO:0000256" key="11">
    <source>
        <dbReference type="ARBA" id="ARBA00039747"/>
    </source>
</evidence>
<comment type="catalytic activity">
    <reaction evidence="19">
        <text>hexanedioate(in) + 2-oxoglutarate(out) = hexanedioate(out) + 2-oxoglutarate(in)</text>
        <dbReference type="Rhea" id="RHEA:71743"/>
        <dbReference type="ChEBI" id="CHEBI:16810"/>
        <dbReference type="ChEBI" id="CHEBI:17128"/>
    </reaction>
</comment>
<protein>
    <recommendedName>
        <fullName evidence="11">Mitochondrial 2-oxodicarboxylate carrier</fullName>
    </recommendedName>
    <alternativeName>
        <fullName evidence="12">Solute carrier family 25 member 21</fullName>
    </alternativeName>
</protein>
<evidence type="ECO:0000256" key="7">
    <source>
        <dbReference type="ARBA" id="ARBA00022989"/>
    </source>
</evidence>
<comment type="similarity">
    <text evidence="2 21">Belongs to the mitochondrial carrier (TC 2.A.29) family.</text>
</comment>
<name>A0ABP0FNL4_CLALP</name>
<keyword evidence="6" id="KW-0999">Mitochondrion inner membrane</keyword>
<evidence type="ECO:0000256" key="17">
    <source>
        <dbReference type="ARBA" id="ARBA00048581"/>
    </source>
</evidence>
<evidence type="ECO:0000256" key="10">
    <source>
        <dbReference type="ARBA" id="ARBA00036018"/>
    </source>
</evidence>
<dbReference type="Gene3D" id="1.50.40.10">
    <property type="entry name" value="Mitochondrial carrier domain"/>
    <property type="match status" value="1"/>
</dbReference>
<keyword evidence="23" id="KW-1185">Reference proteome</keyword>
<proteinExistence type="inferred from homology"/>
<dbReference type="PANTHER" id="PTHR46356:SF1">
    <property type="entry name" value="MITOCHONDRIAL 2-OXODICARBOXYLATE CARRIER"/>
    <property type="match status" value="1"/>
</dbReference>
<evidence type="ECO:0000256" key="13">
    <source>
        <dbReference type="ARBA" id="ARBA00046087"/>
    </source>
</evidence>
<evidence type="ECO:0000256" key="18">
    <source>
        <dbReference type="ARBA" id="ARBA00048920"/>
    </source>
</evidence>
<comment type="catalytic activity">
    <reaction evidence="18">
        <text>glutarate(in) + 2-oxoglutarate(out) = glutarate(out) + 2-oxoglutarate(in)</text>
        <dbReference type="Rhea" id="RHEA:71751"/>
        <dbReference type="ChEBI" id="CHEBI:16810"/>
        <dbReference type="ChEBI" id="CHEBI:30921"/>
    </reaction>
</comment>
<evidence type="ECO:0000256" key="8">
    <source>
        <dbReference type="ARBA" id="ARBA00023128"/>
    </source>
</evidence>
<dbReference type="PROSITE" id="PS50920">
    <property type="entry name" value="SOLCAR"/>
    <property type="match status" value="3"/>
</dbReference>
<comment type="catalytic activity">
    <reaction evidence="10">
        <text>2-oxoadipate(in) + 2-oxoglutarate(out) = 2-oxoadipate(out) + 2-oxoglutarate(in)</text>
        <dbReference type="Rhea" id="RHEA:71739"/>
        <dbReference type="ChEBI" id="CHEBI:16810"/>
        <dbReference type="ChEBI" id="CHEBI:57499"/>
    </reaction>
</comment>
<evidence type="ECO:0000256" key="15">
    <source>
        <dbReference type="ARBA" id="ARBA00048003"/>
    </source>
</evidence>
<comment type="subcellular location">
    <subcellularLocation>
        <location evidence="1">Mitochondrion inner membrane</location>
        <topology evidence="1">Multi-pass membrane protein</topology>
    </subcellularLocation>
</comment>